<organism evidence="1">
    <name type="scientific">marine metagenome</name>
    <dbReference type="NCBI Taxonomy" id="408172"/>
    <lineage>
        <taxon>unclassified sequences</taxon>
        <taxon>metagenomes</taxon>
        <taxon>ecological metagenomes</taxon>
    </lineage>
</organism>
<sequence length="42" mass="5017">MSFEENINNKVDQIELSVNDLSDIFCYVLGFSFRNYSQFFKN</sequence>
<dbReference type="EMBL" id="UINC01005001">
    <property type="protein sequence ID" value="SVA18358.1"/>
    <property type="molecule type" value="Genomic_DNA"/>
</dbReference>
<proteinExistence type="predicted"/>
<protein>
    <submittedName>
        <fullName evidence="1">Uncharacterized protein</fullName>
    </submittedName>
</protein>
<reference evidence="1" key="1">
    <citation type="submission" date="2018-05" db="EMBL/GenBank/DDBJ databases">
        <authorList>
            <person name="Lanie J.A."/>
            <person name="Ng W.-L."/>
            <person name="Kazmierczak K.M."/>
            <person name="Andrzejewski T.M."/>
            <person name="Davidsen T.M."/>
            <person name="Wayne K.J."/>
            <person name="Tettelin H."/>
            <person name="Glass J.I."/>
            <person name="Rusch D."/>
            <person name="Podicherti R."/>
            <person name="Tsui H.-C.T."/>
            <person name="Winkler M.E."/>
        </authorList>
    </citation>
    <scope>NUCLEOTIDE SEQUENCE</scope>
</reference>
<accession>A0A381TS93</accession>
<name>A0A381TS93_9ZZZZ</name>
<evidence type="ECO:0000313" key="1">
    <source>
        <dbReference type="EMBL" id="SVA18358.1"/>
    </source>
</evidence>
<dbReference type="AlphaFoldDB" id="A0A381TS93"/>
<gene>
    <name evidence="1" type="ORF">METZ01_LOCUS71212</name>
</gene>